<feature type="compositionally biased region" description="Polar residues" evidence="1">
    <location>
        <begin position="560"/>
        <end position="576"/>
    </location>
</feature>
<accession>A0A835XNT5</accession>
<feature type="region of interest" description="Disordered" evidence="1">
    <location>
        <begin position="330"/>
        <end position="363"/>
    </location>
</feature>
<proteinExistence type="predicted"/>
<feature type="region of interest" description="Disordered" evidence="1">
    <location>
        <begin position="544"/>
        <end position="634"/>
    </location>
</feature>
<protein>
    <submittedName>
        <fullName evidence="2">Uncharacterized protein</fullName>
    </submittedName>
</protein>
<sequence>MDFQTVECNTGTGAELEALAVLGLPSPSLQQGARIVSFAADTSLRACGPSQLQPCRLLRTTSALEYPFEEASEPAVRAGRPGLDKCDSRVRLGRCSVEPLSPAATTSSPSIASQLLHRCSQSARSLPQAWGLLEPEPGDPAEGKHRGGGANDAMDRRVRGGRLLRSTAKEAHYVSVLSVLDQDLSGSPSGYAHPPPPGPHVSYASGSLASLPMRPQPRGSIGGDLRFDQNGGAAQPLPLPVPSPSPGLSPSAALGSGYGTSPGSFRLGLGSLCRLTSLDAATLHQLDRVLSGAMEAAAASGPTPGAAHGAPVPVPVSVSLAAATCGTGGTPGTTTASAASASPPFSPAPLGPCPRLSAPGMAPIHRVRPAGHAATATGSSSGVGGTGPSPFVAGYAGSSTSLHSLVCVGSAASLGALQRSDSTLFELAEEQAALAEMRLAQALAAGRCAGGGGSRGGSLAGSFGPGAATSSLAAAAAAGFMEGQWQPLSVSMPCPTRGGVSLATSAGNGALGGGLGGGGGGQLMEVDYVALFGAAAAAEAGAGRAGRGRESGGGWAAPQHTASPRQLRTQQQQSPPTRGPGNGLAGTPLRSDAASGACVLPPSSAPGPAPSAPSAGRMPPQSLPGLGAGAVQAHGGLGAPDMRAFPFSSPEDLYLAQMVLAAARLPSQGPSPYASTGGSAASSPEPGLRGVAQEGSAQEELAPGACAAVRGMAA</sequence>
<feature type="compositionally biased region" description="Polar residues" evidence="1">
    <location>
        <begin position="668"/>
        <end position="682"/>
    </location>
</feature>
<evidence type="ECO:0000313" key="3">
    <source>
        <dbReference type="Proteomes" id="UP000612055"/>
    </source>
</evidence>
<keyword evidence="3" id="KW-1185">Reference proteome</keyword>
<feature type="compositionally biased region" description="Low complexity" evidence="1">
    <location>
        <begin position="332"/>
        <end position="343"/>
    </location>
</feature>
<name>A0A835XNT5_9CHLO</name>
<feature type="compositionally biased region" description="Pro residues" evidence="1">
    <location>
        <begin position="237"/>
        <end position="247"/>
    </location>
</feature>
<evidence type="ECO:0000256" key="1">
    <source>
        <dbReference type="SAM" id="MobiDB-lite"/>
    </source>
</evidence>
<feature type="region of interest" description="Disordered" evidence="1">
    <location>
        <begin position="666"/>
        <end position="703"/>
    </location>
</feature>
<dbReference type="AlphaFoldDB" id="A0A835XNT5"/>
<gene>
    <name evidence="2" type="ORF">HYH03_015150</name>
</gene>
<dbReference type="Proteomes" id="UP000612055">
    <property type="component" value="Unassembled WGS sequence"/>
</dbReference>
<evidence type="ECO:0000313" key="2">
    <source>
        <dbReference type="EMBL" id="KAG2486188.1"/>
    </source>
</evidence>
<dbReference type="EMBL" id="JAEHOE010000116">
    <property type="protein sequence ID" value="KAG2486188.1"/>
    <property type="molecule type" value="Genomic_DNA"/>
</dbReference>
<feature type="region of interest" description="Disordered" evidence="1">
    <location>
        <begin position="133"/>
        <end position="156"/>
    </location>
</feature>
<comment type="caution">
    <text evidence="2">The sequence shown here is derived from an EMBL/GenBank/DDBJ whole genome shotgun (WGS) entry which is preliminary data.</text>
</comment>
<organism evidence="2 3">
    <name type="scientific">Edaphochlamys debaryana</name>
    <dbReference type="NCBI Taxonomy" id="47281"/>
    <lineage>
        <taxon>Eukaryota</taxon>
        <taxon>Viridiplantae</taxon>
        <taxon>Chlorophyta</taxon>
        <taxon>core chlorophytes</taxon>
        <taxon>Chlorophyceae</taxon>
        <taxon>CS clade</taxon>
        <taxon>Chlamydomonadales</taxon>
        <taxon>Chlamydomonadales incertae sedis</taxon>
        <taxon>Edaphochlamys</taxon>
    </lineage>
</organism>
<feature type="region of interest" description="Disordered" evidence="1">
    <location>
        <begin position="187"/>
        <end position="254"/>
    </location>
</feature>
<reference evidence="2" key="1">
    <citation type="journal article" date="2020" name="bioRxiv">
        <title>Comparative genomics of Chlamydomonas.</title>
        <authorList>
            <person name="Craig R.J."/>
            <person name="Hasan A.R."/>
            <person name="Ness R.W."/>
            <person name="Keightley P.D."/>
        </authorList>
    </citation>
    <scope>NUCLEOTIDE SEQUENCE</scope>
    <source>
        <strain evidence="2">CCAP 11/70</strain>
    </source>
</reference>